<evidence type="ECO:0000313" key="2">
    <source>
        <dbReference type="Proteomes" id="UP000030665"/>
    </source>
</evidence>
<evidence type="ECO:0000313" key="1">
    <source>
        <dbReference type="EMBL" id="CDW61016.1"/>
    </source>
</evidence>
<sequence length="127" mass="14094">MHNIREELLLPIMSEVLHPFLHISPTEIQSALVIRGFYTTRAASGCWKRLWGDAISECENLGAIGEKVMDVVNAAKELEGEGFSDTKEVDIREHTGDCGKPFTNEKLEKMMQLPTGSDNDVMEDTGA</sequence>
<gene>
    <name evidence="1" type="ORF">TTRE_0000942801</name>
</gene>
<organism evidence="1 2">
    <name type="scientific">Trichuris trichiura</name>
    <name type="common">Whipworm</name>
    <name type="synonym">Trichocephalus trichiurus</name>
    <dbReference type="NCBI Taxonomy" id="36087"/>
    <lineage>
        <taxon>Eukaryota</taxon>
        <taxon>Metazoa</taxon>
        <taxon>Ecdysozoa</taxon>
        <taxon>Nematoda</taxon>
        <taxon>Enoplea</taxon>
        <taxon>Dorylaimia</taxon>
        <taxon>Trichinellida</taxon>
        <taxon>Trichuridae</taxon>
        <taxon>Trichuris</taxon>
    </lineage>
</organism>
<dbReference type="Proteomes" id="UP000030665">
    <property type="component" value="Unassembled WGS sequence"/>
</dbReference>
<dbReference type="EMBL" id="HG807709">
    <property type="protein sequence ID" value="CDW61016.1"/>
    <property type="molecule type" value="Genomic_DNA"/>
</dbReference>
<dbReference type="AlphaFoldDB" id="A0A077ZKZ6"/>
<accession>A0A077ZKZ6</accession>
<proteinExistence type="predicted"/>
<reference evidence="1" key="1">
    <citation type="submission" date="2014-01" db="EMBL/GenBank/DDBJ databases">
        <authorList>
            <person name="Aslett M."/>
        </authorList>
    </citation>
    <scope>NUCLEOTIDE SEQUENCE</scope>
</reference>
<name>A0A077ZKZ6_TRITR</name>
<protein>
    <submittedName>
        <fullName evidence="1">Uncharacterized protein</fullName>
    </submittedName>
</protein>
<dbReference type="STRING" id="36087.A0A077ZKZ6"/>
<reference evidence="1" key="2">
    <citation type="submission" date="2014-03" db="EMBL/GenBank/DDBJ databases">
        <title>The whipworm genome and dual-species transcriptomics of an intimate host-pathogen interaction.</title>
        <authorList>
            <person name="Foth B.J."/>
            <person name="Tsai I.J."/>
            <person name="Reid A.J."/>
            <person name="Bancroft A.J."/>
            <person name="Nichol S."/>
            <person name="Tracey A."/>
            <person name="Holroyd N."/>
            <person name="Cotton J.A."/>
            <person name="Stanley E.J."/>
            <person name="Zarowiecki M."/>
            <person name="Liu J.Z."/>
            <person name="Huckvale T."/>
            <person name="Cooper P.J."/>
            <person name="Grencis R.K."/>
            <person name="Berriman M."/>
        </authorList>
    </citation>
    <scope>NUCLEOTIDE SEQUENCE [LARGE SCALE GENOMIC DNA]</scope>
</reference>
<keyword evidence="2" id="KW-1185">Reference proteome</keyword>